<accession>A0A192A6X5</accession>
<proteinExistence type="predicted"/>
<dbReference type="Proteomes" id="UP000078572">
    <property type="component" value="Chromosome 2"/>
</dbReference>
<dbReference type="GO" id="GO:0006643">
    <property type="term" value="P:membrane lipid metabolic process"/>
    <property type="evidence" value="ECO:0007669"/>
    <property type="project" value="TreeGrafter"/>
</dbReference>
<dbReference type="OrthoDB" id="9770329at2"/>
<organism evidence="7 8">
    <name type="scientific">Ralstonia insidiosa</name>
    <dbReference type="NCBI Taxonomy" id="190721"/>
    <lineage>
        <taxon>Bacteria</taxon>
        <taxon>Pseudomonadati</taxon>
        <taxon>Pseudomonadota</taxon>
        <taxon>Betaproteobacteria</taxon>
        <taxon>Burkholderiales</taxon>
        <taxon>Burkholderiaceae</taxon>
        <taxon>Ralstonia</taxon>
    </lineage>
</organism>
<keyword evidence="3" id="KW-1133">Transmembrane helix</keyword>
<dbReference type="Pfam" id="PF04116">
    <property type="entry name" value="FA_hydroxylase"/>
    <property type="match status" value="1"/>
</dbReference>
<dbReference type="PANTHER" id="PTHR21624:SF1">
    <property type="entry name" value="ALKYLGLYCEROL MONOOXYGENASE"/>
    <property type="match status" value="1"/>
</dbReference>
<protein>
    <submittedName>
        <fullName evidence="7">Uncharacterized protein</fullName>
    </submittedName>
</protein>
<evidence type="ECO:0000256" key="2">
    <source>
        <dbReference type="ARBA" id="ARBA00022692"/>
    </source>
</evidence>
<evidence type="ECO:0000256" key="3">
    <source>
        <dbReference type="ARBA" id="ARBA00022989"/>
    </source>
</evidence>
<keyword evidence="5" id="KW-0443">Lipid metabolism</keyword>
<dbReference type="AlphaFoldDB" id="A0A192A6X5"/>
<dbReference type="InterPro" id="IPR006694">
    <property type="entry name" value="Fatty_acid_hydroxylase"/>
</dbReference>
<dbReference type="GO" id="GO:0012505">
    <property type="term" value="C:endomembrane system"/>
    <property type="evidence" value="ECO:0007669"/>
    <property type="project" value="UniProtKB-SubCell"/>
</dbReference>
<evidence type="ECO:0000256" key="1">
    <source>
        <dbReference type="ARBA" id="ARBA00004127"/>
    </source>
</evidence>
<dbReference type="GO" id="GO:0050479">
    <property type="term" value="F:glyceryl-ether monooxygenase activity"/>
    <property type="evidence" value="ECO:0007669"/>
    <property type="project" value="TreeGrafter"/>
</dbReference>
<reference evidence="8" key="1">
    <citation type="submission" date="2016-06" db="EMBL/GenBank/DDBJ databases">
        <authorList>
            <person name="Xu Y."/>
            <person name="Nagy A."/>
            <person name="Yan X."/>
            <person name="Kim S.W."/>
            <person name="Haley B."/>
            <person name="Liu N.T."/>
            <person name="Nou X."/>
        </authorList>
    </citation>
    <scope>NUCLEOTIDE SEQUENCE [LARGE SCALE GENOMIC DNA]</scope>
    <source>
        <strain evidence="8">ATCC 49129</strain>
    </source>
</reference>
<dbReference type="GO" id="GO:0016020">
    <property type="term" value="C:membrane"/>
    <property type="evidence" value="ECO:0007669"/>
    <property type="project" value="GOC"/>
</dbReference>
<dbReference type="EMBL" id="CP016023">
    <property type="protein sequence ID" value="ANJ76042.1"/>
    <property type="molecule type" value="Genomic_DNA"/>
</dbReference>
<dbReference type="RefSeq" id="WP_064808970.1">
    <property type="nucleotide sequence ID" value="NZ_CP016023.1"/>
</dbReference>
<dbReference type="InterPro" id="IPR051689">
    <property type="entry name" value="Sterol_desaturase/TMEM195"/>
</dbReference>
<dbReference type="PANTHER" id="PTHR21624">
    <property type="entry name" value="STEROL DESATURASE-RELATED PROTEIN"/>
    <property type="match status" value="1"/>
</dbReference>
<dbReference type="GeneID" id="61529641"/>
<keyword evidence="8" id="KW-1185">Reference proteome</keyword>
<keyword evidence="6" id="KW-0472">Membrane</keyword>
<evidence type="ECO:0000313" key="7">
    <source>
        <dbReference type="EMBL" id="ANJ76042.1"/>
    </source>
</evidence>
<keyword evidence="4" id="KW-0560">Oxidoreductase</keyword>
<dbReference type="GO" id="GO:0008610">
    <property type="term" value="P:lipid biosynthetic process"/>
    <property type="evidence" value="ECO:0007669"/>
    <property type="project" value="InterPro"/>
</dbReference>
<name>A0A192A6X5_9RALS</name>
<keyword evidence="2" id="KW-0812">Transmembrane</keyword>
<evidence type="ECO:0000256" key="6">
    <source>
        <dbReference type="ARBA" id="ARBA00023136"/>
    </source>
</evidence>
<evidence type="ECO:0000256" key="4">
    <source>
        <dbReference type="ARBA" id="ARBA00023002"/>
    </source>
</evidence>
<evidence type="ECO:0000256" key="5">
    <source>
        <dbReference type="ARBA" id="ARBA00023098"/>
    </source>
</evidence>
<gene>
    <name evidence="7" type="ORF">A9Y76_26695</name>
</gene>
<evidence type="ECO:0000313" key="8">
    <source>
        <dbReference type="Proteomes" id="UP000078572"/>
    </source>
</evidence>
<sequence length="376" mass="41961">MNAFALPLALMLGCVLLELAALKWWRGQPLPWRDVILNLNSGHVLMWLCRGLEVAGFTWLYANASLHWVDSWHPIIGWAFAFVAWDLGFYWLHRMHHRFGFLWAIHAVHHEGEHFNLSLGVRNAWLSSLTSLPFFVPLALLGVTPEMFVAVSGLHYSVQFYNHCGLVGSSGVLDKFMVTPANHRVHHGCNPEYIDRNFGGTLLLWDKLFGTYQRALPDVPIRYGVHKPTHSDNPFWANIVPALHWLGLRAPHLQRDTRVTPAGWIATGGVLLFGVVIDYVRTDGFWPAHWQAAWFALILLLTVALGGLSDGRTWGRWLWSLLALALPALMIGVCGTGDALSNGLTIALGVHGLACGLWHALRTSTPLQPSPHAESQ</sequence>
<dbReference type="GO" id="GO:0005506">
    <property type="term" value="F:iron ion binding"/>
    <property type="evidence" value="ECO:0007669"/>
    <property type="project" value="InterPro"/>
</dbReference>
<dbReference type="STRING" id="190721.ACS15_5785"/>
<comment type="subcellular location">
    <subcellularLocation>
        <location evidence="1">Endomembrane system</location>
        <topology evidence="1">Multi-pass membrane protein</topology>
    </subcellularLocation>
</comment>